<dbReference type="EMBL" id="GBXM01107343">
    <property type="protein sequence ID" value="JAH01234.1"/>
    <property type="molecule type" value="Transcribed_RNA"/>
</dbReference>
<name>A0A0E9P9R7_ANGAN</name>
<reference evidence="1" key="2">
    <citation type="journal article" date="2015" name="Fish Shellfish Immunol.">
        <title>Early steps in the European eel (Anguilla anguilla)-Vibrio vulnificus interaction in the gills: Role of the RtxA13 toxin.</title>
        <authorList>
            <person name="Callol A."/>
            <person name="Pajuelo D."/>
            <person name="Ebbesson L."/>
            <person name="Teles M."/>
            <person name="MacKenzie S."/>
            <person name="Amaro C."/>
        </authorList>
    </citation>
    <scope>NUCLEOTIDE SEQUENCE</scope>
</reference>
<organism evidence="1">
    <name type="scientific">Anguilla anguilla</name>
    <name type="common">European freshwater eel</name>
    <name type="synonym">Muraena anguilla</name>
    <dbReference type="NCBI Taxonomy" id="7936"/>
    <lineage>
        <taxon>Eukaryota</taxon>
        <taxon>Metazoa</taxon>
        <taxon>Chordata</taxon>
        <taxon>Craniata</taxon>
        <taxon>Vertebrata</taxon>
        <taxon>Euteleostomi</taxon>
        <taxon>Actinopterygii</taxon>
        <taxon>Neopterygii</taxon>
        <taxon>Teleostei</taxon>
        <taxon>Anguilliformes</taxon>
        <taxon>Anguillidae</taxon>
        <taxon>Anguilla</taxon>
    </lineage>
</organism>
<accession>A0A0E9P9R7</accession>
<proteinExistence type="predicted"/>
<sequence length="56" mass="6716">MLSLQYRKMYIITFEFVFQGLSMTFHNMELVILPFVFTGNYSFYFDTHVLVLVHSV</sequence>
<evidence type="ECO:0000313" key="1">
    <source>
        <dbReference type="EMBL" id="JAH01234.1"/>
    </source>
</evidence>
<reference evidence="1" key="1">
    <citation type="submission" date="2014-11" db="EMBL/GenBank/DDBJ databases">
        <authorList>
            <person name="Amaro Gonzalez C."/>
        </authorList>
    </citation>
    <scope>NUCLEOTIDE SEQUENCE</scope>
</reference>
<dbReference type="AlphaFoldDB" id="A0A0E9P9R7"/>
<protein>
    <submittedName>
        <fullName evidence="1">Uncharacterized protein</fullName>
    </submittedName>
</protein>